<dbReference type="GO" id="GO:0007399">
    <property type="term" value="P:nervous system development"/>
    <property type="evidence" value="ECO:0007669"/>
    <property type="project" value="UniProtKB-ARBA"/>
</dbReference>
<keyword evidence="4" id="KW-0732">Signal</keyword>
<feature type="transmembrane region" description="Helical" evidence="14">
    <location>
        <begin position="55"/>
        <end position="76"/>
    </location>
</feature>
<dbReference type="FunFam" id="2.10.25.10:FF:000309">
    <property type="entry name" value="Uncharacterized protein, isoform A"/>
    <property type="match status" value="1"/>
</dbReference>
<feature type="disulfide bond" evidence="11">
    <location>
        <begin position="1171"/>
        <end position="1180"/>
    </location>
</feature>
<dbReference type="PROSITE" id="PS01186">
    <property type="entry name" value="EGF_2"/>
    <property type="match status" value="7"/>
</dbReference>
<evidence type="ECO:0000256" key="9">
    <source>
        <dbReference type="ARBA" id="ARBA00023157"/>
    </source>
</evidence>
<dbReference type="Pfam" id="PF02494">
    <property type="entry name" value="HYR"/>
    <property type="match status" value="2"/>
</dbReference>
<dbReference type="InterPro" id="IPR035976">
    <property type="entry name" value="Sushi/SCR/CCP_sf"/>
</dbReference>
<organism evidence="20 21">
    <name type="scientific">Acanthosepion pharaonis</name>
    <name type="common">Pharaoh cuttlefish</name>
    <name type="synonym">Sepia pharaonis</name>
    <dbReference type="NCBI Taxonomy" id="158019"/>
    <lineage>
        <taxon>Eukaryota</taxon>
        <taxon>Metazoa</taxon>
        <taxon>Spiralia</taxon>
        <taxon>Lophotrochozoa</taxon>
        <taxon>Mollusca</taxon>
        <taxon>Cephalopoda</taxon>
        <taxon>Coleoidea</taxon>
        <taxon>Decapodiformes</taxon>
        <taxon>Sepiida</taxon>
        <taxon>Sepiina</taxon>
        <taxon>Sepiidae</taxon>
        <taxon>Acanthosepion</taxon>
    </lineage>
</organism>
<keyword evidence="21" id="KW-1185">Reference proteome</keyword>
<dbReference type="PRINTS" id="PR00895">
    <property type="entry name" value="PENTAXIN"/>
</dbReference>
<evidence type="ECO:0000256" key="6">
    <source>
        <dbReference type="ARBA" id="ARBA00022837"/>
    </source>
</evidence>
<feature type="domain" description="VWFA" evidence="16">
    <location>
        <begin position="94"/>
        <end position="146"/>
    </location>
</feature>
<dbReference type="InterPro" id="IPR001881">
    <property type="entry name" value="EGF-like_Ca-bd_dom"/>
</dbReference>
<evidence type="ECO:0000259" key="19">
    <source>
        <dbReference type="PROSITE" id="PS51828"/>
    </source>
</evidence>
<evidence type="ECO:0000313" key="20">
    <source>
        <dbReference type="EMBL" id="CAE1259476.1"/>
    </source>
</evidence>
<dbReference type="GO" id="GO:0005509">
    <property type="term" value="F:calcium ion binding"/>
    <property type="evidence" value="ECO:0007669"/>
    <property type="project" value="InterPro"/>
</dbReference>
<dbReference type="Pfam" id="PF00008">
    <property type="entry name" value="EGF"/>
    <property type="match status" value="6"/>
</dbReference>
<evidence type="ECO:0000256" key="11">
    <source>
        <dbReference type="PROSITE-ProRule" id="PRU00076"/>
    </source>
</evidence>
<evidence type="ECO:0000256" key="8">
    <source>
        <dbReference type="ARBA" id="ARBA00023136"/>
    </source>
</evidence>
<dbReference type="PROSITE" id="PS00022">
    <property type="entry name" value="EGF_1"/>
    <property type="match status" value="10"/>
</dbReference>
<evidence type="ECO:0000259" key="16">
    <source>
        <dbReference type="PROSITE" id="PS50234"/>
    </source>
</evidence>
<feature type="domain" description="EGF-like" evidence="15">
    <location>
        <begin position="949"/>
        <end position="991"/>
    </location>
</feature>
<evidence type="ECO:0000259" key="15">
    <source>
        <dbReference type="PROSITE" id="PS50026"/>
    </source>
</evidence>
<dbReference type="PROSITE" id="PS01187">
    <property type="entry name" value="EGF_CA"/>
    <property type="match status" value="3"/>
</dbReference>
<feature type="domain" description="EGF-like" evidence="15">
    <location>
        <begin position="220"/>
        <end position="259"/>
    </location>
</feature>
<dbReference type="PROSITE" id="PS00010">
    <property type="entry name" value="ASX_HYDROXYL"/>
    <property type="match status" value="5"/>
</dbReference>
<dbReference type="EMBL" id="CAHIKZ030001309">
    <property type="protein sequence ID" value="CAE1259476.1"/>
    <property type="molecule type" value="Genomic_DNA"/>
</dbReference>
<dbReference type="Pfam" id="PF07699">
    <property type="entry name" value="Ephrin_rec_like"/>
    <property type="match status" value="3"/>
</dbReference>
<dbReference type="GO" id="GO:0003008">
    <property type="term" value="P:system process"/>
    <property type="evidence" value="ECO:0007669"/>
    <property type="project" value="UniProtKB-ARBA"/>
</dbReference>
<dbReference type="InterPro" id="IPR000436">
    <property type="entry name" value="Sushi_SCR_CCP_dom"/>
</dbReference>
<dbReference type="FunFam" id="2.10.25.10:FF:000066">
    <property type="entry name" value="FAT atypical cadherin 4"/>
    <property type="match status" value="1"/>
</dbReference>
<feature type="domain" description="EGF-like" evidence="15">
    <location>
        <begin position="1145"/>
        <end position="1181"/>
    </location>
</feature>
<feature type="transmembrane region" description="Helical" evidence="14">
    <location>
        <begin position="12"/>
        <end position="34"/>
    </location>
</feature>
<dbReference type="InterPro" id="IPR000152">
    <property type="entry name" value="EGF-type_Asp/Asn_hydroxyl_site"/>
</dbReference>
<dbReference type="Pfam" id="PF00354">
    <property type="entry name" value="Pentaxin"/>
    <property type="match status" value="1"/>
</dbReference>
<feature type="disulfide bond" evidence="11">
    <location>
        <begin position="1019"/>
        <end position="1028"/>
    </location>
</feature>
<dbReference type="SMART" id="SM00159">
    <property type="entry name" value="PTX"/>
    <property type="match status" value="1"/>
</dbReference>
<dbReference type="PANTHER" id="PTHR12916:SF4">
    <property type="entry name" value="UNINFLATABLE, ISOFORM C"/>
    <property type="match status" value="1"/>
</dbReference>
<keyword evidence="9 11" id="KW-1015">Disulfide bond</keyword>
<dbReference type="InterPro" id="IPR009030">
    <property type="entry name" value="Growth_fac_rcpt_cys_sf"/>
</dbReference>
<dbReference type="Gene3D" id="2.10.70.10">
    <property type="entry name" value="Complement Module, domain 1"/>
    <property type="match status" value="3"/>
</dbReference>
<dbReference type="SMART" id="SM00181">
    <property type="entry name" value="EGF"/>
    <property type="match status" value="14"/>
</dbReference>
<evidence type="ECO:0000256" key="7">
    <source>
        <dbReference type="ARBA" id="ARBA00022989"/>
    </source>
</evidence>
<dbReference type="InterPro" id="IPR003410">
    <property type="entry name" value="HYR_dom"/>
</dbReference>
<feature type="domain" description="EGF-like" evidence="15">
    <location>
        <begin position="1600"/>
        <end position="1637"/>
    </location>
</feature>
<dbReference type="InterPro" id="IPR013320">
    <property type="entry name" value="ConA-like_dom_sf"/>
</dbReference>
<feature type="domain" description="Sushi" evidence="18">
    <location>
        <begin position="313"/>
        <end position="385"/>
    </location>
</feature>
<feature type="domain" description="HYR" evidence="17">
    <location>
        <begin position="599"/>
        <end position="676"/>
    </location>
</feature>
<dbReference type="Gene3D" id="2.10.50.10">
    <property type="entry name" value="Tumor Necrosis Factor Receptor, subunit A, domain 2"/>
    <property type="match status" value="3"/>
</dbReference>
<dbReference type="Pfam" id="PF00092">
    <property type="entry name" value="VWA"/>
    <property type="match status" value="1"/>
</dbReference>
<dbReference type="PROSITE" id="PS50026">
    <property type="entry name" value="EGF_3"/>
    <property type="match status" value="13"/>
</dbReference>
<dbReference type="FunFam" id="2.10.25.10:FF:000004">
    <property type="entry name" value="Neurogenic locus notch 1"/>
    <property type="match status" value="1"/>
</dbReference>
<feature type="domain" description="HYR" evidence="17">
    <location>
        <begin position="512"/>
        <end position="596"/>
    </location>
</feature>
<feature type="disulfide bond" evidence="11">
    <location>
        <begin position="224"/>
        <end position="234"/>
    </location>
</feature>
<evidence type="ECO:0000256" key="4">
    <source>
        <dbReference type="ARBA" id="ARBA00022729"/>
    </source>
</evidence>
<feature type="disulfide bond" evidence="11">
    <location>
        <begin position="1539"/>
        <end position="1548"/>
    </location>
</feature>
<dbReference type="InterPro" id="IPR018097">
    <property type="entry name" value="EGF_Ca-bd_CS"/>
</dbReference>
<feature type="disulfide bond" evidence="11">
    <location>
        <begin position="1462"/>
        <end position="1471"/>
    </location>
</feature>
<dbReference type="FunFam" id="2.10.25.10:FF:000247">
    <property type="entry name" value="Delta/notch like EGF repeat containing"/>
    <property type="match status" value="1"/>
</dbReference>
<dbReference type="GO" id="GO:0071944">
    <property type="term" value="C:cell periphery"/>
    <property type="evidence" value="ECO:0007669"/>
    <property type="project" value="UniProtKB-ARBA"/>
</dbReference>
<dbReference type="InterPro" id="IPR001759">
    <property type="entry name" value="PTX_dom"/>
</dbReference>
<keyword evidence="2 11" id="KW-0245">EGF-like domain</keyword>
<dbReference type="PROSITE" id="PS50923">
    <property type="entry name" value="SUSHI"/>
    <property type="match status" value="3"/>
</dbReference>
<feature type="domain" description="EGF-like" evidence="15">
    <location>
        <begin position="1031"/>
        <end position="1067"/>
    </location>
</feature>
<dbReference type="SUPFAM" id="SSF49899">
    <property type="entry name" value="Concanavalin A-like lectins/glucanases"/>
    <property type="match status" value="1"/>
</dbReference>
<feature type="disulfide bond" evidence="11">
    <location>
        <begin position="1443"/>
        <end position="1460"/>
    </location>
</feature>
<dbReference type="CDD" id="cd00054">
    <property type="entry name" value="EGF_CA"/>
    <property type="match status" value="6"/>
</dbReference>
<feature type="disulfide bond" evidence="12">
    <location>
        <begin position="356"/>
        <end position="383"/>
    </location>
</feature>
<dbReference type="SUPFAM" id="SSF57535">
    <property type="entry name" value="Complement control module/SCR domain"/>
    <property type="match status" value="3"/>
</dbReference>
<feature type="region of interest" description="Disordered" evidence="13">
    <location>
        <begin position="1932"/>
        <end position="1965"/>
    </location>
</feature>
<dbReference type="SUPFAM" id="SSF53300">
    <property type="entry name" value="vWA-like"/>
    <property type="match status" value="1"/>
</dbReference>
<feature type="domain" description="Sushi" evidence="18">
    <location>
        <begin position="450"/>
        <end position="513"/>
    </location>
</feature>
<dbReference type="InterPro" id="IPR013032">
    <property type="entry name" value="EGF-like_CS"/>
</dbReference>
<feature type="disulfide bond" evidence="11">
    <location>
        <begin position="1627"/>
        <end position="1636"/>
    </location>
</feature>
<name>A0A812CDZ5_ACAPH</name>
<feature type="domain" description="EGF-like" evidence="15">
    <location>
        <begin position="1647"/>
        <end position="1684"/>
    </location>
</feature>
<dbReference type="GO" id="GO:0016020">
    <property type="term" value="C:membrane"/>
    <property type="evidence" value="ECO:0007669"/>
    <property type="project" value="UniProtKB-SubCell"/>
</dbReference>
<keyword evidence="8 14" id="KW-0472">Membrane</keyword>
<evidence type="ECO:0008006" key="22">
    <source>
        <dbReference type="Google" id="ProtNLM"/>
    </source>
</evidence>
<evidence type="ECO:0000259" key="18">
    <source>
        <dbReference type="PROSITE" id="PS50923"/>
    </source>
</evidence>
<feature type="domain" description="EGF-like" evidence="15">
    <location>
        <begin position="1392"/>
        <end position="1432"/>
    </location>
</feature>
<dbReference type="InterPro" id="IPR030476">
    <property type="entry name" value="Pentaxin_CS"/>
</dbReference>
<dbReference type="OrthoDB" id="6515930at2759"/>
<dbReference type="PANTHER" id="PTHR12916">
    <property type="entry name" value="CYTOCHROME C OXIDASE POLYPEPTIDE VIC-2"/>
    <property type="match status" value="1"/>
</dbReference>
<dbReference type="CDD" id="cd00033">
    <property type="entry name" value="CCP"/>
    <property type="match status" value="3"/>
</dbReference>
<dbReference type="PROSITE" id="PS51828">
    <property type="entry name" value="PTX_2"/>
    <property type="match status" value="1"/>
</dbReference>
<dbReference type="SMART" id="SM00179">
    <property type="entry name" value="EGF_CA"/>
    <property type="match status" value="10"/>
</dbReference>
<keyword evidence="3 14" id="KW-0812">Transmembrane</keyword>
<dbReference type="SUPFAM" id="SSF57196">
    <property type="entry name" value="EGF/Laminin"/>
    <property type="match status" value="7"/>
</dbReference>
<feature type="disulfide bond" evidence="11">
    <location>
        <begin position="981"/>
        <end position="990"/>
    </location>
</feature>
<proteinExistence type="predicted"/>
<feature type="domain" description="Sushi" evidence="18">
    <location>
        <begin position="386"/>
        <end position="449"/>
    </location>
</feature>
<comment type="caution">
    <text evidence="20">The sequence shown here is derived from an EMBL/GenBank/DDBJ whole genome shotgun (WGS) entry which is preliminary data.</text>
</comment>
<reference evidence="20" key="1">
    <citation type="submission" date="2021-01" db="EMBL/GenBank/DDBJ databases">
        <authorList>
            <person name="Li R."/>
            <person name="Bekaert M."/>
        </authorList>
    </citation>
    <scope>NUCLEOTIDE SEQUENCE</scope>
    <source>
        <strain evidence="20">Farmed</strain>
    </source>
</reference>
<dbReference type="Proteomes" id="UP000597762">
    <property type="component" value="Unassembled WGS sequence"/>
</dbReference>
<feature type="disulfide bond" evidence="12">
    <location>
        <begin position="420"/>
        <end position="447"/>
    </location>
</feature>
<feature type="disulfide bond" evidence="11">
    <location>
        <begin position="228"/>
        <end position="245"/>
    </location>
</feature>
<dbReference type="Gene3D" id="2.10.25.10">
    <property type="entry name" value="Laminin"/>
    <property type="match status" value="11"/>
</dbReference>
<feature type="domain" description="EGF-like" evidence="15">
    <location>
        <begin position="1107"/>
        <end position="1143"/>
    </location>
</feature>
<feature type="disulfide bond" evidence="11">
    <location>
        <begin position="1422"/>
        <end position="1431"/>
    </location>
</feature>
<comment type="subcellular location">
    <subcellularLocation>
        <location evidence="1">Membrane</location>
        <topology evidence="1">Single-pass membrane protein</topology>
    </subcellularLocation>
</comment>
<keyword evidence="7 14" id="KW-1133">Transmembrane helix</keyword>
<evidence type="ECO:0000256" key="10">
    <source>
        <dbReference type="ARBA" id="ARBA00023180"/>
    </source>
</evidence>
<feature type="domain" description="EGF-like" evidence="15">
    <location>
        <begin position="1552"/>
        <end position="1591"/>
    </location>
</feature>
<keyword evidence="6" id="KW-0106">Calcium</keyword>
<comment type="caution">
    <text evidence="11">Lacks conserved residue(s) required for the propagation of feature annotation.</text>
</comment>
<keyword evidence="12" id="KW-0768">Sushi</keyword>
<dbReference type="FunFam" id="2.10.25.10:FF:000122">
    <property type="entry name" value="Protein crumbs homolog 2"/>
    <property type="match status" value="1"/>
</dbReference>
<evidence type="ECO:0000256" key="1">
    <source>
        <dbReference type="ARBA" id="ARBA00004167"/>
    </source>
</evidence>
<accession>A0A812CDZ5</accession>
<feature type="disulfide bond" evidence="11">
    <location>
        <begin position="1057"/>
        <end position="1066"/>
    </location>
</feature>
<feature type="domain" description="EGF-like" evidence="15">
    <location>
        <begin position="1069"/>
        <end position="1105"/>
    </location>
</feature>
<evidence type="ECO:0000256" key="12">
    <source>
        <dbReference type="PROSITE-ProRule" id="PRU00302"/>
    </source>
</evidence>
<gene>
    <name evidence="20" type="ORF">SPHA_31708</name>
</gene>
<keyword evidence="5" id="KW-0677">Repeat</keyword>
<dbReference type="InterPro" id="IPR000742">
    <property type="entry name" value="EGF"/>
</dbReference>
<dbReference type="PROSITE" id="PS00289">
    <property type="entry name" value="PTX_1"/>
    <property type="match status" value="1"/>
</dbReference>
<dbReference type="InterPro" id="IPR011641">
    <property type="entry name" value="Tyr-kin_ephrin_A/B_rcpt-like"/>
</dbReference>
<protein>
    <recommendedName>
        <fullName evidence="22">Sushi, von Willebrand factor type A, EGF and pentraxin domain-containing protein 1</fullName>
    </recommendedName>
</protein>
<dbReference type="SMART" id="SM00032">
    <property type="entry name" value="CCP"/>
    <property type="match status" value="4"/>
</dbReference>
<sequence length="1965" mass="219199">MSVGSCLIVSGHPVMMVSLSWLSKGSAVVQFLSCSMRSVEKRTVSIRCRRAEAEFLSFFLSFFFLATIELYVTLWVPNNKGNHRPPKFSGKEVDLVFILDRSASISSQGWSSMVTFIRSLLEHFSVTSDHTRLAIITYSSYASLEIRSLRWNSTWNTTAFGPQVEIYAFGIKDAHLPELKSIASQISNHTFFIPDFKTFASLARQLHNDSQPEVWEIASHKDLCNNKCSKHAVCACGTRIGQYQCICKAGYEGDGIQCKLCEKGFYKESLCPGRCKPCPANSTTNYVGSEHIRDCSCHVPYYRESPNDPCQLRQCSSLPEIANGFSFHVKGRITDEISHTGVPCKNSPGDSCHYKCEPGYRLTSNPVLICETNGLWSGVVPECKIVDCKKLSEVGENVSNGFDEYINETTTYDSMVKVSCMPGWQPFGDTLRKCNQHGVWSGTRTWCVEAKCKPLPKIKGGEISPPKCTETTLNPGKICRYKCKPGYRLIGPSQKICGNHGQWNTSEDSRCVDVEPPSLRCPADMEVSVGAEGYATVHWQNEKPSFSDNSNYAKLTYYGLNKSPAQLKIGFHQVEYVVKDRAHNNASCIQKIKVLEDIVRVLFCPENISKIDVENYEVSVSWTDPVFVNKENVSVPHECTHVNGNKMTIGHHNVLCSPVTNSGSGARCRFSVSLKRKTCVKRKPPKNGGVACSESDIFLLSCSAFCNIKYDFVTTAEKSYVCMLNGEWSPPELWPDCSYEHIPGSAAMHGQIEYYYYYGDCNTAKKHIAKKFQEKLKNEMRDHCKDVTCRIGNISVKMYHFVSIEIESDCEKKGMVTVDSVGVKKCLNCPVGFYYINSTYFCKPGTYSSNGFAPCEECEISTYQDKSNSTSCVKCPDGQVTSKTGSTRKSDCSISCSPGSYNNKTGLQPCILCPIHTYQPNEGATECYLCPRNSKSKKPGAKSFEDCLYEDHCQTNKTSKPHICLNGGTCHNNFDNFTCECADGFTGKICEENINDCDGQVCHNGGTCLDGINDFSCKCQAGYTGFLCDQEVDECESSPCQNGGSCEDRFNAFKCYCLQQYTGKLCETRINLCAPSPCKKHGTCENTGYGYKCHCNSGYAGANCSVLIDQCISLPCMNGGTCKQVLNTFTCSCPEGYIGNLCEKDVDECASKPCLNGGSCVNLRNDYHCLCAGGFGGKNCQNEISADFDLVFQQQSTKDYVHLRMFPNPEEISVCFWMRTLDVSSMGTIFSYSVENNQPYNSDTFTLYDYGRLQLFVNGQHLIIGLSLNDGLWHHLCITWSSVQGEWYLYINGTEAKHGQGLATGFKLPSGGDFLIGQDANVLFGAANIVESFVGELSQFNVYNHVLTEMEIRTLGNFSKCNTAFGNVLAWSQVPLRTRGDVHIRNNSHCLDINECLFPIVFQCGQNKLCNDMVGGYECNKCMYGYKGPECDEAIDECTLGVCLNGAQCTDGPDPYDYTCFCTVNFSGPTCADQLTPCPANNRCSNSTTCVPAKKGYTCENKSGSTNPRSSTINCKSMNPCENGGICKSRRGKPDKCVCQPMWKGEFCDVAFQPNCDLSPCLNDGTCIPEPGSVRGYRCTCPNHSYGRDKPVHYDANCALKNPCDSNPCQNDGYCLKKSNGKFTCACRAPYHGEFCEMGGSSNDSFENLHCDDSMKCYHSGTCQRTTDGFWCQCPLSYSGYYCETELRQVKKMYKVTVEVVYPISKANNKNFKARFSKQINSIYHQALKTSQMQIDINKLRPGYTYNETLVEFTLTFIEYLHPEYGKEHINSYDVKRVIEDSLHNRKLGNLPASHRNFSFEEKEVIIFPSAISIFFYVLISIVVVAVAIGIWIYLRKFYPRKEKPVSHDLNNWNQMQTSNPAYSPNTRRRPPPPIPLEESPYAELSEVVPCQADNGKISPKASNLNNQFKMENAATAKIMDEEALDSFYKISPLTPVPRPRPRSPAQNRMLSNRELPPLPTRKKR</sequence>
<feature type="disulfide bond" evidence="11">
    <location>
        <begin position="1095"/>
        <end position="1104"/>
    </location>
</feature>
<feature type="disulfide bond" evidence="11">
    <location>
        <begin position="1674"/>
        <end position="1683"/>
    </location>
</feature>
<dbReference type="Gene3D" id="3.40.50.410">
    <property type="entry name" value="von Willebrand factor, type A domain"/>
    <property type="match status" value="1"/>
</dbReference>
<feature type="domain" description="EGF-like" evidence="15">
    <location>
        <begin position="993"/>
        <end position="1029"/>
    </location>
</feature>
<dbReference type="Gene3D" id="2.60.120.200">
    <property type="match status" value="1"/>
</dbReference>
<feature type="region of interest" description="Disordered" evidence="13">
    <location>
        <begin position="1850"/>
        <end position="1878"/>
    </location>
</feature>
<dbReference type="Pfam" id="PF12661">
    <property type="entry name" value="hEGF"/>
    <property type="match status" value="1"/>
</dbReference>
<feature type="domain" description="EGF-like" evidence="15">
    <location>
        <begin position="1511"/>
        <end position="1549"/>
    </location>
</feature>
<dbReference type="SMART" id="SM01411">
    <property type="entry name" value="Ephrin_rec_like"/>
    <property type="match status" value="3"/>
</dbReference>
<evidence type="ECO:0000256" key="5">
    <source>
        <dbReference type="ARBA" id="ARBA00022737"/>
    </source>
</evidence>
<dbReference type="GO" id="GO:0120025">
    <property type="term" value="C:plasma membrane bounded cell projection"/>
    <property type="evidence" value="ECO:0007669"/>
    <property type="project" value="UniProtKB-ARBA"/>
</dbReference>
<feature type="domain" description="Pentraxin (PTX)" evidence="19">
    <location>
        <begin position="1186"/>
        <end position="1390"/>
    </location>
</feature>
<dbReference type="PROSITE" id="PS50825">
    <property type="entry name" value="HYR"/>
    <property type="match status" value="2"/>
</dbReference>
<keyword evidence="10" id="KW-0325">Glycoprotein</keyword>
<feature type="transmembrane region" description="Helical" evidence="14">
    <location>
        <begin position="1814"/>
        <end position="1835"/>
    </location>
</feature>
<dbReference type="Pfam" id="PF00084">
    <property type="entry name" value="Sushi"/>
    <property type="match status" value="3"/>
</dbReference>
<dbReference type="GO" id="GO:0051240">
    <property type="term" value="P:positive regulation of multicellular organismal process"/>
    <property type="evidence" value="ECO:0007669"/>
    <property type="project" value="UniProtKB-ARBA"/>
</dbReference>
<feature type="disulfide bond" evidence="11">
    <location>
        <begin position="1133"/>
        <end position="1142"/>
    </location>
</feature>
<dbReference type="InterPro" id="IPR002035">
    <property type="entry name" value="VWF_A"/>
</dbReference>
<dbReference type="PROSITE" id="PS50234">
    <property type="entry name" value="VWFA"/>
    <property type="match status" value="1"/>
</dbReference>
<evidence type="ECO:0000256" key="14">
    <source>
        <dbReference type="SAM" id="Phobius"/>
    </source>
</evidence>
<evidence type="ECO:0000256" key="2">
    <source>
        <dbReference type="ARBA" id="ARBA00022536"/>
    </source>
</evidence>
<feature type="domain" description="EGF-like" evidence="15">
    <location>
        <begin position="1434"/>
        <end position="1472"/>
    </location>
</feature>
<evidence type="ECO:0000256" key="13">
    <source>
        <dbReference type="SAM" id="MobiDB-lite"/>
    </source>
</evidence>
<dbReference type="SUPFAM" id="SSF57184">
    <property type="entry name" value="Growth factor receptor domain"/>
    <property type="match status" value="2"/>
</dbReference>
<feature type="compositionally biased region" description="Polar residues" evidence="13">
    <location>
        <begin position="1850"/>
        <end position="1866"/>
    </location>
</feature>
<evidence type="ECO:0000259" key="17">
    <source>
        <dbReference type="PROSITE" id="PS50825"/>
    </source>
</evidence>
<evidence type="ECO:0000313" key="21">
    <source>
        <dbReference type="Proteomes" id="UP000597762"/>
    </source>
</evidence>
<evidence type="ECO:0000256" key="3">
    <source>
        <dbReference type="ARBA" id="ARBA00022692"/>
    </source>
</evidence>
<dbReference type="InterPro" id="IPR036465">
    <property type="entry name" value="vWFA_dom_sf"/>
</dbReference>